<comment type="caution">
    <text evidence="2">The sequence shown here is derived from an EMBL/GenBank/DDBJ whole genome shotgun (WGS) entry which is preliminary data.</text>
</comment>
<feature type="transmembrane region" description="Helical" evidence="1">
    <location>
        <begin position="5"/>
        <end position="21"/>
    </location>
</feature>
<feature type="transmembrane region" description="Helical" evidence="1">
    <location>
        <begin position="55"/>
        <end position="73"/>
    </location>
</feature>
<keyword evidence="3" id="KW-1185">Reference proteome</keyword>
<evidence type="ECO:0000313" key="3">
    <source>
        <dbReference type="Proteomes" id="UP000271937"/>
    </source>
</evidence>
<accession>A0A3P3W774</accession>
<organism evidence="2 3">
    <name type="scientific">Flavobacterium macacae</name>
    <dbReference type="NCBI Taxonomy" id="2488993"/>
    <lineage>
        <taxon>Bacteria</taxon>
        <taxon>Pseudomonadati</taxon>
        <taxon>Bacteroidota</taxon>
        <taxon>Flavobacteriia</taxon>
        <taxon>Flavobacteriales</taxon>
        <taxon>Flavobacteriaceae</taxon>
        <taxon>Flavobacterium</taxon>
    </lineage>
</organism>
<dbReference type="Proteomes" id="UP000271937">
    <property type="component" value="Unassembled WGS sequence"/>
</dbReference>
<keyword evidence="1" id="KW-0812">Transmembrane</keyword>
<keyword evidence="1" id="KW-0472">Membrane</keyword>
<dbReference type="AlphaFoldDB" id="A0A3P3W774"/>
<gene>
    <name evidence="2" type="ORF">EG849_12715</name>
</gene>
<proteinExistence type="predicted"/>
<dbReference type="Pfam" id="PF10990">
    <property type="entry name" value="DUF2809"/>
    <property type="match status" value="1"/>
</dbReference>
<dbReference type="RefSeq" id="WP_125013474.1">
    <property type="nucleotide sequence ID" value="NZ_RQVR01000016.1"/>
</dbReference>
<feature type="transmembrane region" description="Helical" evidence="1">
    <location>
        <begin position="93"/>
        <end position="112"/>
    </location>
</feature>
<protein>
    <submittedName>
        <fullName evidence="2">DUF2809 domain-containing protein</fullName>
    </submittedName>
</protein>
<evidence type="ECO:0000256" key="1">
    <source>
        <dbReference type="SAM" id="Phobius"/>
    </source>
</evidence>
<dbReference type="InterPro" id="IPR021257">
    <property type="entry name" value="DUF2809"/>
</dbReference>
<sequence>MKTRIYYFLFICFIIIVGLVSRKIDFIPLAVGDILYAMMIYFMIRFLFIKSKPISVAFLSLLLCFAIEFSQLYQARWIVEIRSTTLGHLVLGQGFLLSDLLAYTFGILLSFISEKYLPKR</sequence>
<name>A0A3P3W774_9FLAO</name>
<evidence type="ECO:0000313" key="2">
    <source>
        <dbReference type="EMBL" id="RRJ89469.1"/>
    </source>
</evidence>
<keyword evidence="1" id="KW-1133">Transmembrane helix</keyword>
<dbReference type="OrthoDB" id="5360192at2"/>
<dbReference type="EMBL" id="RQVR01000016">
    <property type="protein sequence ID" value="RRJ89469.1"/>
    <property type="molecule type" value="Genomic_DNA"/>
</dbReference>
<feature type="transmembrane region" description="Helical" evidence="1">
    <location>
        <begin position="27"/>
        <end position="48"/>
    </location>
</feature>
<reference evidence="2 3" key="1">
    <citation type="submission" date="2018-11" db="EMBL/GenBank/DDBJ databases">
        <title>Flavobacterium sp. nov., YIM 102600 draft genome.</title>
        <authorList>
            <person name="Li G."/>
            <person name="Jiang Y."/>
        </authorList>
    </citation>
    <scope>NUCLEOTIDE SEQUENCE [LARGE SCALE GENOMIC DNA]</scope>
    <source>
        <strain evidence="2 3">YIM 102600</strain>
    </source>
</reference>